<dbReference type="EMBL" id="JADIKI010000023">
    <property type="protein sequence ID" value="MFK2856503.1"/>
    <property type="molecule type" value="Genomic_DNA"/>
</dbReference>
<keyword evidence="1" id="KW-0812">Transmembrane</keyword>
<protein>
    <recommendedName>
        <fullName evidence="4">DUF4234 domain-containing protein</fullName>
    </recommendedName>
</protein>
<feature type="transmembrane region" description="Helical" evidence="1">
    <location>
        <begin position="98"/>
        <end position="114"/>
    </location>
</feature>
<evidence type="ECO:0008006" key="4">
    <source>
        <dbReference type="Google" id="ProtNLM"/>
    </source>
</evidence>
<evidence type="ECO:0000313" key="2">
    <source>
        <dbReference type="EMBL" id="MFK2856503.1"/>
    </source>
</evidence>
<keyword evidence="1" id="KW-1133">Transmembrane helix</keyword>
<comment type="caution">
    <text evidence="2">The sequence shown here is derived from an EMBL/GenBank/DDBJ whole genome shotgun (WGS) entry which is preliminary data.</text>
</comment>
<dbReference type="RefSeq" id="WP_380015359.1">
    <property type="nucleotide sequence ID" value="NZ_JADIKI010000023.1"/>
</dbReference>
<reference evidence="2 3" key="1">
    <citation type="submission" date="2020-10" db="EMBL/GenBank/DDBJ databases">
        <title>Phylogeny of dyella-like bacteria.</title>
        <authorList>
            <person name="Fu J."/>
        </authorList>
    </citation>
    <scope>NUCLEOTIDE SEQUENCE [LARGE SCALE GENOMIC DNA]</scope>
    <source>
        <strain evidence="2 3">DHG40</strain>
    </source>
</reference>
<sequence>MQDNPYSPPNAELVLSADNKSNSEAPFFAVSPLKLAVMSIFTLGLYELYWFYKNWQCIKVREKENISPFWRAVFAYFFCYSLFSEMREWQKENGKGEMPAGLLAFGWIIVTFMYRLPAPFWLTSMGSVAFLLPVQKVINDINLIEAPDHDPNAKIRGANWIAIVVGGLILALAFIGLFMPDNPAA</sequence>
<organism evidence="2 3">
    <name type="scientific">Dyella humi</name>
    <dbReference type="NCBI Taxonomy" id="1770547"/>
    <lineage>
        <taxon>Bacteria</taxon>
        <taxon>Pseudomonadati</taxon>
        <taxon>Pseudomonadota</taxon>
        <taxon>Gammaproteobacteria</taxon>
        <taxon>Lysobacterales</taxon>
        <taxon>Rhodanobacteraceae</taxon>
        <taxon>Dyella</taxon>
    </lineage>
</organism>
<keyword evidence="3" id="KW-1185">Reference proteome</keyword>
<proteinExistence type="predicted"/>
<accession>A0ABW8IMZ0</accession>
<evidence type="ECO:0000313" key="3">
    <source>
        <dbReference type="Proteomes" id="UP001620409"/>
    </source>
</evidence>
<dbReference type="Proteomes" id="UP001620409">
    <property type="component" value="Unassembled WGS sequence"/>
</dbReference>
<evidence type="ECO:0000256" key="1">
    <source>
        <dbReference type="SAM" id="Phobius"/>
    </source>
</evidence>
<keyword evidence="1" id="KW-0472">Membrane</keyword>
<gene>
    <name evidence="2" type="ORF">ISP18_17985</name>
</gene>
<name>A0ABW8IMZ0_9GAMM</name>
<feature type="transmembrane region" description="Helical" evidence="1">
    <location>
        <begin position="158"/>
        <end position="179"/>
    </location>
</feature>
<feature type="transmembrane region" description="Helical" evidence="1">
    <location>
        <begin position="27"/>
        <end position="49"/>
    </location>
</feature>